<dbReference type="GO" id="GO:0005829">
    <property type="term" value="C:cytosol"/>
    <property type="evidence" value="ECO:0007669"/>
    <property type="project" value="TreeGrafter"/>
</dbReference>
<evidence type="ECO:0000256" key="3">
    <source>
        <dbReference type="ARBA" id="ARBA00023157"/>
    </source>
</evidence>
<dbReference type="PROSITE" id="PS51352">
    <property type="entry name" value="THIOREDOXIN_2"/>
    <property type="match status" value="1"/>
</dbReference>
<gene>
    <name evidence="6" type="ORF">MNBD_GAMMA12-2550</name>
</gene>
<dbReference type="PIRSF" id="PIRSF000077">
    <property type="entry name" value="Thioredoxin"/>
    <property type="match status" value="1"/>
</dbReference>
<dbReference type="PROSITE" id="PS00194">
    <property type="entry name" value="THIOREDOXIN_1"/>
    <property type="match status" value="1"/>
</dbReference>
<evidence type="ECO:0000313" key="6">
    <source>
        <dbReference type="EMBL" id="VAW73669.1"/>
    </source>
</evidence>
<dbReference type="InterPro" id="IPR017937">
    <property type="entry name" value="Thioredoxin_CS"/>
</dbReference>
<dbReference type="EMBL" id="UOFL01000047">
    <property type="protein sequence ID" value="VAW73669.1"/>
    <property type="molecule type" value="Genomic_DNA"/>
</dbReference>
<dbReference type="InterPro" id="IPR013766">
    <property type="entry name" value="Thioredoxin_domain"/>
</dbReference>
<protein>
    <submittedName>
        <fullName evidence="6">Thioredoxin</fullName>
    </submittedName>
</protein>
<proteinExistence type="predicted"/>
<dbReference type="NCBIfam" id="TIGR01068">
    <property type="entry name" value="thioredoxin"/>
    <property type="match status" value="1"/>
</dbReference>
<dbReference type="PANTHER" id="PTHR45663">
    <property type="entry name" value="GEO12009P1"/>
    <property type="match status" value="1"/>
</dbReference>
<dbReference type="Pfam" id="PF00085">
    <property type="entry name" value="Thioredoxin"/>
    <property type="match status" value="1"/>
</dbReference>
<dbReference type="InterPro" id="IPR005746">
    <property type="entry name" value="Thioredoxin"/>
</dbReference>
<dbReference type="AlphaFoldDB" id="A0A3B0YHL5"/>
<evidence type="ECO:0000259" key="5">
    <source>
        <dbReference type="PROSITE" id="PS51352"/>
    </source>
</evidence>
<sequence length="122" mass="13904">MSIVELTSDNFDKAIQTHNFVIVDFWAEWCGPCKNFSPIYEQASEKYTEILFAKVDSEAQMQLASHFQIRSIPALMLFRDQIIIGKVEGALSASSFDKLIEKALTLDMDQIHTEAQQQDQKS</sequence>
<dbReference type="PRINTS" id="PR00421">
    <property type="entry name" value="THIOREDOXIN"/>
</dbReference>
<dbReference type="InterPro" id="IPR036249">
    <property type="entry name" value="Thioredoxin-like_sf"/>
</dbReference>
<dbReference type="CDD" id="cd02947">
    <property type="entry name" value="TRX_family"/>
    <property type="match status" value="1"/>
</dbReference>
<keyword evidence="3" id="KW-1015">Disulfide bond</keyword>
<dbReference type="Gene3D" id="3.40.30.10">
    <property type="entry name" value="Glutaredoxin"/>
    <property type="match status" value="1"/>
</dbReference>
<evidence type="ECO:0000256" key="4">
    <source>
        <dbReference type="ARBA" id="ARBA00023284"/>
    </source>
</evidence>
<name>A0A3B0YHL5_9ZZZZ</name>
<keyword evidence="1" id="KW-0813">Transport</keyword>
<reference evidence="6" key="1">
    <citation type="submission" date="2018-06" db="EMBL/GenBank/DDBJ databases">
        <authorList>
            <person name="Zhirakovskaya E."/>
        </authorList>
    </citation>
    <scope>NUCLEOTIDE SEQUENCE</scope>
</reference>
<dbReference type="PANTHER" id="PTHR45663:SF40">
    <property type="entry name" value="THIOREDOXIN 2"/>
    <property type="match status" value="1"/>
</dbReference>
<feature type="domain" description="Thioredoxin" evidence="5">
    <location>
        <begin position="1"/>
        <end position="105"/>
    </location>
</feature>
<organism evidence="6">
    <name type="scientific">hydrothermal vent metagenome</name>
    <dbReference type="NCBI Taxonomy" id="652676"/>
    <lineage>
        <taxon>unclassified sequences</taxon>
        <taxon>metagenomes</taxon>
        <taxon>ecological metagenomes</taxon>
    </lineage>
</organism>
<accession>A0A3B0YHL5</accession>
<evidence type="ECO:0000256" key="1">
    <source>
        <dbReference type="ARBA" id="ARBA00022448"/>
    </source>
</evidence>
<dbReference type="GO" id="GO:0015035">
    <property type="term" value="F:protein-disulfide reductase activity"/>
    <property type="evidence" value="ECO:0007669"/>
    <property type="project" value="InterPro"/>
</dbReference>
<keyword evidence="4" id="KW-0676">Redox-active center</keyword>
<dbReference type="SUPFAM" id="SSF52833">
    <property type="entry name" value="Thioredoxin-like"/>
    <property type="match status" value="1"/>
</dbReference>
<keyword evidence="2" id="KW-0249">Electron transport</keyword>
<evidence type="ECO:0000256" key="2">
    <source>
        <dbReference type="ARBA" id="ARBA00022982"/>
    </source>
</evidence>